<evidence type="ECO:0000256" key="7">
    <source>
        <dbReference type="ARBA" id="ARBA00022759"/>
    </source>
</evidence>
<evidence type="ECO:0000256" key="6">
    <source>
        <dbReference type="ARBA" id="ARBA00022747"/>
    </source>
</evidence>
<evidence type="ECO:0000313" key="14">
    <source>
        <dbReference type="Proteomes" id="UP000309133"/>
    </source>
</evidence>
<evidence type="ECO:0000256" key="1">
    <source>
        <dbReference type="ARBA" id="ARBA00000851"/>
    </source>
</evidence>
<keyword evidence="8 11" id="KW-0378">Hydrolase</keyword>
<dbReference type="InterPro" id="IPR014001">
    <property type="entry name" value="Helicase_ATP-bd"/>
</dbReference>
<dbReference type="InterPro" id="IPR051268">
    <property type="entry name" value="Type-I_R_enzyme_R_subunit"/>
</dbReference>
<accession>A0A4S4FTH8</accession>
<comment type="function">
    <text evidence="11">Subunit R is required for both nuclease and ATPase activities, but not for modification.</text>
</comment>
<dbReference type="InterPro" id="IPR021810">
    <property type="entry name" value="T1RH-like_C"/>
</dbReference>
<dbReference type="InterPro" id="IPR007409">
    <property type="entry name" value="Restrct_endonuc_type1_HsdR_N"/>
</dbReference>
<dbReference type="Gene3D" id="3.90.1570.50">
    <property type="match status" value="1"/>
</dbReference>
<dbReference type="NCBIfam" id="TIGR00348">
    <property type="entry name" value="hsdR"/>
    <property type="match status" value="1"/>
</dbReference>
<dbReference type="GO" id="GO:0003677">
    <property type="term" value="F:DNA binding"/>
    <property type="evidence" value="ECO:0007669"/>
    <property type="project" value="UniProtKB-KW"/>
</dbReference>
<keyword evidence="5 11" id="KW-0547">Nucleotide-binding</keyword>
<dbReference type="SMART" id="SM00487">
    <property type="entry name" value="DEXDc"/>
    <property type="match status" value="1"/>
</dbReference>
<dbReference type="InterPro" id="IPR040980">
    <property type="entry name" value="SWI2_SNF2"/>
</dbReference>
<sequence>MSVVRFTEDSVVEQPAIALLGQLGWTTINAYTEVLGPEGTLGRDNQSEVVLTTRLRAVLARINAHLDDEIRDAAIEQAIDTVVADRSLMDRTRANLAGWQLLRDGVKVTVWRGSGASDVATVRLVDWDTPHNNDFLVVSQLWVVGDLYRRRTDLVGFVNGIPLLFIELKASHRDLRHAYDDNLRDYRDTVPRLFQLNQLVVLSNGRESKLGTITSKWEHFADWRYVDTENELGAVVSLERMLRGIATPERLLDLCENFIVFQEKEHGLVKLVAKNHQYLGVNATIARLDGMTDADADAGRLGVFWHTQGSGKTVSMMFLSQKILRKKPGNWSFVVVTDRDDLDKQAYREFLQAGVVTEAHVQATSAEHLKILLGEDHRYVFTLIHKFRTERGGIYPQLSARDDVIVMVDEAHRSQYDTLALNMRNALPRARFVGFTGTPLLAGEELTREVFGDYVSVYDYHESIRDGATVPLYYENRTPELQLANDNFGEEFQAIVEQATLDEEQEGALRRHFGREYHLITRDERLERVADDLVEHFLGRGFFGKAMVVSIDKATAVRMHDKVRARLRARSTGIELRLQQQDMDAAEQDALMAQQRLLATTDLAVVVSQAQNELADMRDLGLDIVPHRKRMIEEDLESKFKDPADPLRLVFVCAMWSTGFDVPSCSTIYLDKPLKNHTLLQTITRANRVYPGKENGLIVDYVGVFNRLREALALYTPRRDNGEGADPIQGKEELVALLTQAEAGAIAFCKQIGVDLEALIKATGFDVMTQADACIERILINDATRIEFLTHERVVNQLFKAVLPDSRATDFGPTRAALHYLSKELTKDEPAPDISDVVQQIDQLLDRSVAANAYVIRAPEQQQSRPINLSDIDFTALIAKFAKSNTKRAEIERLRAIIERRIIALTELNPTRQDWLDRFQQMIDRYNAGSSNIQQFFDELVQLSRSLLEEEQRAVREGLTEEELAIYDLLLQPPPTLNPAEEQALKLGGRELLAAIKRERLVIDWRKRQQSRAAVRVEIESGLDRILPEAYTAELYRAKCDAVYQHMFESYFDDGTSVYDAAA</sequence>
<gene>
    <name evidence="13" type="ORF">E6C64_02610</name>
</gene>
<proteinExistence type="inferred from homology"/>
<organism evidence="13 14">
    <name type="scientific">Naasia lichenicola</name>
    <dbReference type="NCBI Taxonomy" id="2565933"/>
    <lineage>
        <taxon>Bacteria</taxon>
        <taxon>Bacillati</taxon>
        <taxon>Actinomycetota</taxon>
        <taxon>Actinomycetes</taxon>
        <taxon>Micrococcales</taxon>
        <taxon>Microbacteriaceae</taxon>
        <taxon>Naasia</taxon>
    </lineage>
</organism>
<evidence type="ECO:0000256" key="3">
    <source>
        <dbReference type="ARBA" id="ARBA00011296"/>
    </source>
</evidence>
<dbReference type="PANTHER" id="PTHR30195">
    <property type="entry name" value="TYPE I SITE-SPECIFIC DEOXYRIBONUCLEASE PROTEIN SUBUNIT M AND R"/>
    <property type="match status" value="1"/>
</dbReference>
<dbReference type="RefSeq" id="WP_136426043.1">
    <property type="nucleotide sequence ID" value="NZ_SSSM01000001.1"/>
</dbReference>
<dbReference type="GO" id="GO:0009035">
    <property type="term" value="F:type I site-specific deoxyribonuclease activity"/>
    <property type="evidence" value="ECO:0007669"/>
    <property type="project" value="UniProtKB-EC"/>
</dbReference>
<evidence type="ECO:0000256" key="11">
    <source>
        <dbReference type="RuleBase" id="RU364115"/>
    </source>
</evidence>
<dbReference type="SUPFAM" id="SSF52540">
    <property type="entry name" value="P-loop containing nucleoside triphosphate hydrolases"/>
    <property type="match status" value="2"/>
</dbReference>
<reference evidence="13 14" key="1">
    <citation type="submission" date="2019-04" db="EMBL/GenBank/DDBJ databases">
        <authorList>
            <person name="Jiang L."/>
        </authorList>
    </citation>
    <scope>NUCLEOTIDE SEQUENCE [LARGE SCALE GENOMIC DNA]</scope>
    <source>
        <strain evidence="13 14">YIM 131853</strain>
    </source>
</reference>
<keyword evidence="4" id="KW-0540">Nuclease</keyword>
<evidence type="ECO:0000256" key="2">
    <source>
        <dbReference type="ARBA" id="ARBA00008598"/>
    </source>
</evidence>
<feature type="domain" description="Helicase ATP-binding" evidence="12">
    <location>
        <begin position="293"/>
        <end position="457"/>
    </location>
</feature>
<evidence type="ECO:0000259" key="12">
    <source>
        <dbReference type="PROSITE" id="PS51192"/>
    </source>
</evidence>
<dbReference type="GO" id="GO:0005524">
    <property type="term" value="F:ATP binding"/>
    <property type="evidence" value="ECO:0007669"/>
    <property type="project" value="UniProtKB-KW"/>
</dbReference>
<evidence type="ECO:0000256" key="8">
    <source>
        <dbReference type="ARBA" id="ARBA00022801"/>
    </source>
</evidence>
<dbReference type="InterPro" id="IPR027417">
    <property type="entry name" value="P-loop_NTPase"/>
</dbReference>
<comment type="similarity">
    <text evidence="2 11">Belongs to the HsdR family.</text>
</comment>
<comment type="catalytic activity">
    <reaction evidence="1 11">
        <text>Endonucleolytic cleavage of DNA to give random double-stranded fragments with terminal 5'-phosphates, ATP is simultaneously hydrolyzed.</text>
        <dbReference type="EC" id="3.1.21.3"/>
    </reaction>
</comment>
<name>A0A4S4FTH8_9MICO</name>
<evidence type="ECO:0000256" key="4">
    <source>
        <dbReference type="ARBA" id="ARBA00022722"/>
    </source>
</evidence>
<dbReference type="Gene3D" id="3.40.50.300">
    <property type="entry name" value="P-loop containing nucleotide triphosphate hydrolases"/>
    <property type="match status" value="2"/>
</dbReference>
<keyword evidence="14" id="KW-1185">Reference proteome</keyword>
<protein>
    <recommendedName>
        <fullName evidence="11">Type I restriction enzyme endonuclease subunit</fullName>
        <shortName evidence="11">R protein</shortName>
        <ecNumber evidence="11">3.1.21.3</ecNumber>
    </recommendedName>
</protein>
<dbReference type="Proteomes" id="UP000309133">
    <property type="component" value="Unassembled WGS sequence"/>
</dbReference>
<evidence type="ECO:0000313" key="13">
    <source>
        <dbReference type="EMBL" id="THG33262.1"/>
    </source>
</evidence>
<dbReference type="InterPro" id="IPR055180">
    <property type="entry name" value="HsdR_RecA-like_helicase_dom_2"/>
</dbReference>
<dbReference type="EC" id="3.1.21.3" evidence="11"/>
<comment type="caution">
    <text evidence="13">The sequence shown here is derived from an EMBL/GenBank/DDBJ whole genome shotgun (WGS) entry which is preliminary data.</text>
</comment>
<dbReference type="Pfam" id="PF04313">
    <property type="entry name" value="HSDR_N"/>
    <property type="match status" value="1"/>
</dbReference>
<keyword evidence="10 11" id="KW-0238">DNA-binding</keyword>
<dbReference type="Pfam" id="PF18766">
    <property type="entry name" value="SWI2_SNF2"/>
    <property type="match status" value="1"/>
</dbReference>
<comment type="subunit">
    <text evidence="3 11">The type I restriction/modification system is composed of three polypeptides R, M and S.</text>
</comment>
<keyword evidence="7 13" id="KW-0255">Endonuclease</keyword>
<dbReference type="InterPro" id="IPR004473">
    <property type="entry name" value="Restrct_endonuc_typeI_HsdR"/>
</dbReference>
<evidence type="ECO:0000256" key="10">
    <source>
        <dbReference type="ARBA" id="ARBA00023125"/>
    </source>
</evidence>
<dbReference type="EMBL" id="SSSM01000001">
    <property type="protein sequence ID" value="THG33262.1"/>
    <property type="molecule type" value="Genomic_DNA"/>
</dbReference>
<dbReference type="AlphaFoldDB" id="A0A4S4FTH8"/>
<dbReference type="PANTHER" id="PTHR30195:SF15">
    <property type="entry name" value="TYPE I RESTRICTION ENZYME HINDI ENDONUCLEASE SUBUNIT"/>
    <property type="match status" value="1"/>
</dbReference>
<keyword evidence="6 11" id="KW-0680">Restriction system</keyword>
<dbReference type="OrthoDB" id="9758243at2"/>
<dbReference type="CDD" id="cd22332">
    <property type="entry name" value="HsdR_N"/>
    <property type="match status" value="1"/>
</dbReference>
<keyword evidence="9 11" id="KW-0067">ATP-binding</keyword>
<evidence type="ECO:0000256" key="9">
    <source>
        <dbReference type="ARBA" id="ARBA00022840"/>
    </source>
</evidence>
<dbReference type="Pfam" id="PF22679">
    <property type="entry name" value="T1R_D3-like"/>
    <property type="match status" value="1"/>
</dbReference>
<dbReference type="PROSITE" id="PS51192">
    <property type="entry name" value="HELICASE_ATP_BIND_1"/>
    <property type="match status" value="1"/>
</dbReference>
<dbReference type="Pfam" id="PF11867">
    <property type="entry name" value="T1RH-like_C"/>
    <property type="match status" value="1"/>
</dbReference>
<dbReference type="CDD" id="cd18800">
    <property type="entry name" value="SF2_C_EcoR124I-like"/>
    <property type="match status" value="1"/>
</dbReference>
<dbReference type="GO" id="GO:0009307">
    <property type="term" value="P:DNA restriction-modification system"/>
    <property type="evidence" value="ECO:0007669"/>
    <property type="project" value="UniProtKB-KW"/>
</dbReference>
<evidence type="ECO:0000256" key="5">
    <source>
        <dbReference type="ARBA" id="ARBA00022741"/>
    </source>
</evidence>